<feature type="transmembrane region" description="Helical" evidence="1">
    <location>
        <begin position="137"/>
        <end position="161"/>
    </location>
</feature>
<sequence>MRGLPWHWNARLAGHPWPTRERAPRWLHARDAFVLLLPLFGAFIARWPVHYPPPVGFWQGLVLQCVLLPTLFIIQFAHPGWRALGFTTRGMVQSLLLGALYCLIYILLLLVSSRYGLHTPHFDEARRFLGTPLVLALYFPFWGLLESVWMAYAIAAFHGWLSPRGDQVRWRDVIAAGVWFGILHALVQVILYRAPFLPSLSYVLVGVLMVVAGSIRKATRNAWGMVLFWCVTNF</sequence>
<organism evidence="2 3">
    <name type="scientific">Alicyclobacillus cellulosilyticus</name>
    <dbReference type="NCBI Taxonomy" id="1003997"/>
    <lineage>
        <taxon>Bacteria</taxon>
        <taxon>Bacillati</taxon>
        <taxon>Bacillota</taxon>
        <taxon>Bacilli</taxon>
        <taxon>Bacillales</taxon>
        <taxon>Alicyclobacillaceae</taxon>
        <taxon>Alicyclobacillus</taxon>
    </lineage>
</organism>
<keyword evidence="3" id="KW-1185">Reference proteome</keyword>
<feature type="transmembrane region" description="Helical" evidence="1">
    <location>
        <begin position="173"/>
        <end position="191"/>
    </location>
</feature>
<evidence type="ECO:0000313" key="2">
    <source>
        <dbReference type="EMBL" id="GGJ03539.1"/>
    </source>
</evidence>
<accession>A0A917K875</accession>
<dbReference type="Proteomes" id="UP000637695">
    <property type="component" value="Unassembled WGS sequence"/>
</dbReference>
<evidence type="ECO:0000256" key="1">
    <source>
        <dbReference type="SAM" id="Phobius"/>
    </source>
</evidence>
<dbReference type="EMBL" id="BMOY01000013">
    <property type="protein sequence ID" value="GGJ03539.1"/>
    <property type="molecule type" value="Genomic_DNA"/>
</dbReference>
<feature type="transmembrane region" description="Helical" evidence="1">
    <location>
        <begin position="197"/>
        <end position="215"/>
    </location>
</feature>
<keyword evidence="1" id="KW-0472">Membrane</keyword>
<gene>
    <name evidence="2" type="ORF">GCM10010885_11050</name>
</gene>
<dbReference type="RefSeq" id="WP_188881653.1">
    <property type="nucleotide sequence ID" value="NZ_BMOY01000013.1"/>
</dbReference>
<evidence type="ECO:0000313" key="3">
    <source>
        <dbReference type="Proteomes" id="UP000637695"/>
    </source>
</evidence>
<reference evidence="2" key="1">
    <citation type="journal article" date="2014" name="Int. J. Syst. Evol. Microbiol.">
        <title>Complete genome sequence of Corynebacterium casei LMG S-19264T (=DSM 44701T), isolated from a smear-ripened cheese.</title>
        <authorList>
            <consortium name="US DOE Joint Genome Institute (JGI-PGF)"/>
            <person name="Walter F."/>
            <person name="Albersmeier A."/>
            <person name="Kalinowski J."/>
            <person name="Ruckert C."/>
        </authorList>
    </citation>
    <scope>NUCLEOTIDE SEQUENCE</scope>
    <source>
        <strain evidence="2">JCM 18487</strain>
    </source>
</reference>
<feature type="transmembrane region" description="Helical" evidence="1">
    <location>
        <begin position="95"/>
        <end position="117"/>
    </location>
</feature>
<keyword evidence="1" id="KW-0812">Transmembrane</keyword>
<protein>
    <submittedName>
        <fullName evidence="2">Uncharacterized protein</fullName>
    </submittedName>
</protein>
<proteinExistence type="predicted"/>
<reference evidence="2" key="2">
    <citation type="submission" date="2020-09" db="EMBL/GenBank/DDBJ databases">
        <authorList>
            <person name="Sun Q."/>
            <person name="Ohkuma M."/>
        </authorList>
    </citation>
    <scope>NUCLEOTIDE SEQUENCE</scope>
    <source>
        <strain evidence="2">JCM 18487</strain>
    </source>
</reference>
<keyword evidence="1" id="KW-1133">Transmembrane helix</keyword>
<comment type="caution">
    <text evidence="2">The sequence shown here is derived from an EMBL/GenBank/DDBJ whole genome shotgun (WGS) entry which is preliminary data.</text>
</comment>
<feature type="transmembrane region" description="Helical" evidence="1">
    <location>
        <begin position="32"/>
        <end position="49"/>
    </location>
</feature>
<dbReference type="AlphaFoldDB" id="A0A917K875"/>
<name>A0A917K875_9BACL</name>
<feature type="transmembrane region" description="Helical" evidence="1">
    <location>
        <begin position="55"/>
        <end position="74"/>
    </location>
</feature>